<reference evidence="2" key="1">
    <citation type="submission" date="2024-06" db="EMBL/GenBank/DDBJ databases">
        <title>Genome Sequence of an extremely halophilic archaeon isolated from Permian era halite, Salado Formation, Carlsbad, New Mexico: Halobacterium sp. strain NMX12-1.</title>
        <authorList>
            <person name="Sotoa L."/>
            <person name="DasSarma P."/>
            <person name="Anton B.P."/>
            <person name="Vincze T."/>
            <person name="Verma I."/>
            <person name="Eralp B."/>
            <person name="Powers D.W."/>
            <person name="Dozier B.L."/>
            <person name="Roberts R.J."/>
            <person name="DasSarma S."/>
        </authorList>
    </citation>
    <scope>NUCLEOTIDE SEQUENCE</scope>
    <source>
        <strain evidence="2">NMX12-1</strain>
    </source>
</reference>
<dbReference type="RefSeq" id="WP_353633760.1">
    <property type="nucleotide sequence ID" value="NZ_CP159204.1"/>
</dbReference>
<dbReference type="KEGG" id="hanx:ABSL23_10900"/>
<keyword evidence="1" id="KW-0812">Transmembrane</keyword>
<dbReference type="AlphaFoldDB" id="A0AAU8CAR2"/>
<gene>
    <name evidence="2" type="ORF">ABSL23_10900</name>
</gene>
<dbReference type="EMBL" id="CP159204">
    <property type="protein sequence ID" value="XCF15746.1"/>
    <property type="molecule type" value="Genomic_DNA"/>
</dbReference>
<feature type="transmembrane region" description="Helical" evidence="1">
    <location>
        <begin position="37"/>
        <end position="55"/>
    </location>
</feature>
<evidence type="ECO:0008006" key="3">
    <source>
        <dbReference type="Google" id="ProtNLM"/>
    </source>
</evidence>
<dbReference type="GeneID" id="91109662"/>
<organism evidence="2">
    <name type="scientific">Halobacterium sp. NMX12-1</name>
    <dbReference type="NCBI Taxonomy" id="3166650"/>
    <lineage>
        <taxon>Archaea</taxon>
        <taxon>Methanobacteriati</taxon>
        <taxon>Methanobacteriota</taxon>
        <taxon>Stenosarchaea group</taxon>
        <taxon>Halobacteria</taxon>
        <taxon>Halobacteriales</taxon>
        <taxon>Halobacteriaceae</taxon>
        <taxon>Halobacterium</taxon>
    </lineage>
</organism>
<keyword evidence="1" id="KW-0472">Membrane</keyword>
<protein>
    <recommendedName>
        <fullName evidence="3">Acyltransferase</fullName>
    </recommendedName>
</protein>
<sequence length="60" mass="6421">MAARDLRLFGIAVILASGFILIHDLRRYGGRGIETMVLFHIGVFVGLGLALFGTLTSTGD</sequence>
<proteinExistence type="predicted"/>
<feature type="transmembrane region" description="Helical" evidence="1">
    <location>
        <begin position="6"/>
        <end position="25"/>
    </location>
</feature>
<evidence type="ECO:0000256" key="1">
    <source>
        <dbReference type="SAM" id="Phobius"/>
    </source>
</evidence>
<keyword evidence="1" id="KW-1133">Transmembrane helix</keyword>
<evidence type="ECO:0000313" key="2">
    <source>
        <dbReference type="EMBL" id="XCF15746.1"/>
    </source>
</evidence>
<accession>A0AAU8CAR2</accession>
<name>A0AAU8CAR2_9EURY</name>